<protein>
    <submittedName>
        <fullName evidence="1">Uncharacterized protein</fullName>
    </submittedName>
</protein>
<dbReference type="EMBL" id="FOSL01000002">
    <property type="protein sequence ID" value="SFK07555.1"/>
    <property type="molecule type" value="Genomic_DNA"/>
</dbReference>
<evidence type="ECO:0000313" key="2">
    <source>
        <dbReference type="Proteomes" id="UP000323300"/>
    </source>
</evidence>
<sequence>MHIQFRMILNYAGDRRASMRQIKRGHHCSPDKIALATFRPARLPKQKACRAKVAQRFCDSHMRTIDHVKRGKRILGFPAL</sequence>
<name>A0A1I3WJ83_9HYPH</name>
<gene>
    <name evidence="1" type="ORF">SAMN04488498_102270</name>
</gene>
<keyword evidence="2" id="KW-1185">Reference proteome</keyword>
<accession>A0A1I3WJ83</accession>
<evidence type="ECO:0000313" key="1">
    <source>
        <dbReference type="EMBL" id="SFK07555.1"/>
    </source>
</evidence>
<dbReference type="Proteomes" id="UP000323300">
    <property type="component" value="Unassembled WGS sequence"/>
</dbReference>
<organism evidence="1 2">
    <name type="scientific">Neomesorhizobium albiziae</name>
    <dbReference type="NCBI Taxonomy" id="335020"/>
    <lineage>
        <taxon>Bacteria</taxon>
        <taxon>Pseudomonadati</taxon>
        <taxon>Pseudomonadota</taxon>
        <taxon>Alphaproteobacteria</taxon>
        <taxon>Hyphomicrobiales</taxon>
        <taxon>Phyllobacteriaceae</taxon>
        <taxon>Neomesorhizobium</taxon>
    </lineage>
</organism>
<reference evidence="1 2" key="1">
    <citation type="submission" date="2016-10" db="EMBL/GenBank/DDBJ databases">
        <authorList>
            <person name="Varghese N."/>
            <person name="Submissions S."/>
        </authorList>
    </citation>
    <scope>NUCLEOTIDE SEQUENCE [LARGE SCALE GENOMIC DNA]</scope>
    <source>
        <strain evidence="1 2">DSM 21822</strain>
    </source>
</reference>
<dbReference type="AlphaFoldDB" id="A0A1I3WJ83"/>
<proteinExistence type="predicted"/>